<name>A0A382V1M8_9ZZZZ</name>
<reference evidence="1" key="1">
    <citation type="submission" date="2018-05" db="EMBL/GenBank/DDBJ databases">
        <authorList>
            <person name="Lanie J.A."/>
            <person name="Ng W.-L."/>
            <person name="Kazmierczak K.M."/>
            <person name="Andrzejewski T.M."/>
            <person name="Davidsen T.M."/>
            <person name="Wayne K.J."/>
            <person name="Tettelin H."/>
            <person name="Glass J.I."/>
            <person name="Rusch D."/>
            <person name="Podicherti R."/>
            <person name="Tsui H.-C.T."/>
            <person name="Winkler M.E."/>
        </authorList>
    </citation>
    <scope>NUCLEOTIDE SEQUENCE</scope>
</reference>
<gene>
    <name evidence="1" type="ORF">METZ01_LOCUS392799</name>
</gene>
<feature type="non-terminal residue" evidence="1">
    <location>
        <position position="1"/>
    </location>
</feature>
<accession>A0A382V1M8</accession>
<protein>
    <submittedName>
        <fullName evidence="1">Uncharacterized protein</fullName>
    </submittedName>
</protein>
<evidence type="ECO:0000313" key="1">
    <source>
        <dbReference type="EMBL" id="SVD39945.1"/>
    </source>
</evidence>
<dbReference type="EMBL" id="UINC01148198">
    <property type="protein sequence ID" value="SVD39945.1"/>
    <property type="molecule type" value="Genomic_DNA"/>
</dbReference>
<dbReference type="AlphaFoldDB" id="A0A382V1M8"/>
<sequence length="23" mass="2656">KLTRVSLFLELNQLILKRGGFIP</sequence>
<organism evidence="1">
    <name type="scientific">marine metagenome</name>
    <dbReference type="NCBI Taxonomy" id="408172"/>
    <lineage>
        <taxon>unclassified sequences</taxon>
        <taxon>metagenomes</taxon>
        <taxon>ecological metagenomes</taxon>
    </lineage>
</organism>
<proteinExistence type="predicted"/>